<accession>A0ABV8L063</accession>
<organism evidence="1 2">
    <name type="scientific">Nocardia rhizosphaerae</name>
    <dbReference type="NCBI Taxonomy" id="1691571"/>
    <lineage>
        <taxon>Bacteria</taxon>
        <taxon>Bacillati</taxon>
        <taxon>Actinomycetota</taxon>
        <taxon>Actinomycetes</taxon>
        <taxon>Mycobacteriales</taxon>
        <taxon>Nocardiaceae</taxon>
        <taxon>Nocardia</taxon>
    </lineage>
</organism>
<proteinExistence type="predicted"/>
<sequence>MQASQASGYPLRTGGELAASLFPEKAAAALSKTGTWTPGGFNTGISRVTPLIGLFTVPLSIEANMAGGDSFERAATREAVGFGAGLAAGAATGAVLGSFFPGVGTVTGMAIGAGVSAVATYLGSKGADYVLPEEYSNGGLVTRPGGLISGPGGPTDDLIPAWVSNGEYVVNAESASRYGALLGAINSGTLGVESSSPVEDSDFPQNIELNAGAMLLDGVVAGLSGGVSGAMSGVQQGGLVGGLTGSLRGAASSAGSQVGSSIGAAIGTAVGGPVGTAVGSALGSVLGSEVAGTAADVISKPIEYAAETAKEVVGTGFGLVDLAEGVGGHTARGDIYNFNGMDPKSAAVAVERVRRRRVLAQQRGGGMGR</sequence>
<gene>
    <name evidence="1" type="ORF">ACFOW8_02025</name>
</gene>
<dbReference type="RefSeq" id="WP_378544530.1">
    <property type="nucleotide sequence ID" value="NZ_JBHSBA010000003.1"/>
</dbReference>
<evidence type="ECO:0000313" key="1">
    <source>
        <dbReference type="EMBL" id="MFC4123702.1"/>
    </source>
</evidence>
<dbReference type="EMBL" id="JBHSBA010000003">
    <property type="protein sequence ID" value="MFC4123702.1"/>
    <property type="molecule type" value="Genomic_DNA"/>
</dbReference>
<dbReference type="Proteomes" id="UP001595767">
    <property type="component" value="Unassembled WGS sequence"/>
</dbReference>
<keyword evidence="2" id="KW-1185">Reference proteome</keyword>
<evidence type="ECO:0000313" key="2">
    <source>
        <dbReference type="Proteomes" id="UP001595767"/>
    </source>
</evidence>
<reference evidence="2" key="1">
    <citation type="journal article" date="2019" name="Int. J. Syst. Evol. Microbiol.">
        <title>The Global Catalogue of Microorganisms (GCM) 10K type strain sequencing project: providing services to taxonomists for standard genome sequencing and annotation.</title>
        <authorList>
            <consortium name="The Broad Institute Genomics Platform"/>
            <consortium name="The Broad Institute Genome Sequencing Center for Infectious Disease"/>
            <person name="Wu L."/>
            <person name="Ma J."/>
        </authorList>
    </citation>
    <scope>NUCLEOTIDE SEQUENCE [LARGE SCALE GENOMIC DNA]</scope>
    <source>
        <strain evidence="2">CGMCC 4.7204</strain>
    </source>
</reference>
<comment type="caution">
    <text evidence="1">The sequence shown here is derived from an EMBL/GenBank/DDBJ whole genome shotgun (WGS) entry which is preliminary data.</text>
</comment>
<name>A0ABV8L063_9NOCA</name>
<protein>
    <submittedName>
        <fullName evidence="1">Uncharacterized protein</fullName>
    </submittedName>
</protein>